<comment type="caution">
    <text evidence="1">The sequence shown here is derived from an EMBL/GenBank/DDBJ whole genome shotgun (WGS) entry which is preliminary data.</text>
</comment>
<evidence type="ECO:0000313" key="2">
    <source>
        <dbReference type="Proteomes" id="UP000601435"/>
    </source>
</evidence>
<organism evidence="1 2">
    <name type="scientific">Symbiodinium necroappetens</name>
    <dbReference type="NCBI Taxonomy" id="1628268"/>
    <lineage>
        <taxon>Eukaryota</taxon>
        <taxon>Sar</taxon>
        <taxon>Alveolata</taxon>
        <taxon>Dinophyceae</taxon>
        <taxon>Suessiales</taxon>
        <taxon>Symbiodiniaceae</taxon>
        <taxon>Symbiodinium</taxon>
    </lineage>
</organism>
<keyword evidence="2" id="KW-1185">Reference proteome</keyword>
<proteinExistence type="predicted"/>
<dbReference type="OrthoDB" id="416368at2759"/>
<sequence>ATGSLRIAPGADRVGGSLLEAFSISCTIVAHQTISLSASATLTVVAQKNISYGQYPLLFRTDVTNRYDPVVMGDWSFDQLNCDPSDITTELRLGQRGRVRWPNPDKAASAGGVLADGFDMRGAICRVRGTAGTPVGLAQLDEGAGQFPPPVETVISYFVAVLPSVWENLRYERAKTILGRLQVTVGQVAATINVEVPDQAIRLLPPTAFTGKCSSDNGGIVTLDTVTGQGTYEGFPFFDMDLTTGSVRLAPSQELASLMPTDAGARAELTLSCTIYGLYQFPPFGDGPVLQEVIYLGATDDTCFVPKTGNYYFLELHSLTVSGPTQCRTECRKDSTCTYYSLLGATSCYLYRGLCPDAGTPGCLQASGNVFARVLGCAERATCIQLSLSKHFLSGRYCYYGENNYRGGLVFLKEGITSFESFWLHRKSRDFDVWVLQKPAQGDFYNASAAYMTFSGEEMATIDS</sequence>
<dbReference type="AlphaFoldDB" id="A0A812ZX05"/>
<dbReference type="Proteomes" id="UP000601435">
    <property type="component" value="Unassembled WGS sequence"/>
</dbReference>
<dbReference type="EMBL" id="CAJNJA010050583">
    <property type="protein sequence ID" value="CAE7841815.1"/>
    <property type="molecule type" value="Genomic_DNA"/>
</dbReference>
<protein>
    <submittedName>
        <fullName evidence="1">TRPT1 protein</fullName>
    </submittedName>
</protein>
<name>A0A812ZX05_9DINO</name>
<reference evidence="1" key="1">
    <citation type="submission" date="2021-02" db="EMBL/GenBank/DDBJ databases">
        <authorList>
            <person name="Dougan E. K."/>
            <person name="Rhodes N."/>
            <person name="Thang M."/>
            <person name="Chan C."/>
        </authorList>
    </citation>
    <scope>NUCLEOTIDE SEQUENCE</scope>
</reference>
<feature type="non-terminal residue" evidence="1">
    <location>
        <position position="464"/>
    </location>
</feature>
<evidence type="ECO:0000313" key="1">
    <source>
        <dbReference type="EMBL" id="CAE7841815.1"/>
    </source>
</evidence>
<accession>A0A812ZX05</accession>
<feature type="non-terminal residue" evidence="1">
    <location>
        <position position="1"/>
    </location>
</feature>
<gene>
    <name evidence="1" type="primary">TRPT1</name>
    <name evidence="1" type="ORF">SNEC2469_LOCUS25558</name>
</gene>